<feature type="transmembrane region" description="Helical" evidence="6">
    <location>
        <begin position="34"/>
        <end position="53"/>
    </location>
</feature>
<dbReference type="GO" id="GO:0005886">
    <property type="term" value="C:plasma membrane"/>
    <property type="evidence" value="ECO:0007669"/>
    <property type="project" value="TreeGrafter"/>
</dbReference>
<evidence type="ECO:0000313" key="8">
    <source>
        <dbReference type="EMBL" id="QWT48153.1"/>
    </source>
</evidence>
<dbReference type="Pfam" id="PF01545">
    <property type="entry name" value="Cation_efflux"/>
    <property type="match status" value="1"/>
</dbReference>
<evidence type="ECO:0000256" key="2">
    <source>
        <dbReference type="ARBA" id="ARBA00022692"/>
    </source>
</evidence>
<name>A0A975XTW0_9RHOO</name>
<dbReference type="KEGG" id="aiq:Azoinq_09760"/>
<sequence length="325" mass="35585">MIPRPANAPQSRPSWACRQVFDEGNRAAEHGTRLVVVITLIMMVVEILAGWWFNSMALLADGWHMSSHAVAIGLSALAYTMARRYAGDPRFAFGTWKIEVLAGFASAMFLLGVGLIMVYESVSRLVSPAPIHFDQAIAIAVIGLVVNLVCALILGKAHDHGHEHHHHDHGHQEHNHEHEHGDHDLNLKSAYIHVLADAATSVLAVAALVGGKLYGWNWLDPIMGLVGATLVAVWAWGLMRDTGLVLMDWEPERPLAQTIAQRVEHHPHWPATRVLDLHLWKVGRGRYACILSLATPANGPDAATVKADLAHYPELAHVTVEVLPG</sequence>
<dbReference type="NCBIfam" id="TIGR01297">
    <property type="entry name" value="CDF"/>
    <property type="match status" value="1"/>
</dbReference>
<keyword evidence="4 6" id="KW-0472">Membrane</keyword>
<comment type="subcellular location">
    <subcellularLocation>
        <location evidence="1">Membrane</location>
        <topology evidence="1">Multi-pass membrane protein</topology>
    </subcellularLocation>
</comment>
<dbReference type="PANTHER" id="PTHR11562:SF40">
    <property type="entry name" value="CATION EFFLUX SYSTEM PROTEIN"/>
    <property type="match status" value="1"/>
</dbReference>
<organism evidence="8 9">
    <name type="scientific">Azospira inquinata</name>
    <dbReference type="NCBI Taxonomy" id="2785627"/>
    <lineage>
        <taxon>Bacteria</taxon>
        <taxon>Pseudomonadati</taxon>
        <taxon>Pseudomonadota</taxon>
        <taxon>Betaproteobacteria</taxon>
        <taxon>Rhodocyclales</taxon>
        <taxon>Rhodocyclaceae</taxon>
        <taxon>Azospira</taxon>
    </lineage>
</organism>
<feature type="transmembrane region" description="Helical" evidence="6">
    <location>
        <begin position="65"/>
        <end position="86"/>
    </location>
</feature>
<accession>A0A975XTW0</accession>
<feature type="domain" description="Cation efflux protein transmembrane" evidence="7">
    <location>
        <begin position="34"/>
        <end position="247"/>
    </location>
</feature>
<dbReference type="InterPro" id="IPR002524">
    <property type="entry name" value="Cation_efflux"/>
</dbReference>
<reference evidence="8" key="1">
    <citation type="submission" date="2020-11" db="EMBL/GenBank/DDBJ databases">
        <title>Azospira inquinata sp. nov.</title>
        <authorList>
            <person name="Moe W.M."/>
            <person name="Mikes M.C."/>
        </authorList>
    </citation>
    <scope>NUCLEOTIDE SEQUENCE</scope>
    <source>
        <strain evidence="8">Azo-3</strain>
    </source>
</reference>
<dbReference type="NCBIfam" id="NF033827">
    <property type="entry name" value="CDF_efflux_DmeF"/>
    <property type="match status" value="1"/>
</dbReference>
<evidence type="ECO:0000313" key="9">
    <source>
        <dbReference type="Proteomes" id="UP000683428"/>
    </source>
</evidence>
<proteinExistence type="predicted"/>
<gene>
    <name evidence="8" type="primary">dmeF</name>
    <name evidence="8" type="ORF">Azoinq_09760</name>
</gene>
<evidence type="ECO:0000256" key="4">
    <source>
        <dbReference type="ARBA" id="ARBA00023136"/>
    </source>
</evidence>
<dbReference type="EMBL" id="CP064782">
    <property type="protein sequence ID" value="QWT48153.1"/>
    <property type="molecule type" value="Genomic_DNA"/>
</dbReference>
<evidence type="ECO:0000259" key="7">
    <source>
        <dbReference type="Pfam" id="PF01545"/>
    </source>
</evidence>
<evidence type="ECO:0000256" key="3">
    <source>
        <dbReference type="ARBA" id="ARBA00022989"/>
    </source>
</evidence>
<feature type="transmembrane region" description="Helical" evidence="6">
    <location>
        <begin position="131"/>
        <end position="154"/>
    </location>
</feature>
<dbReference type="InterPro" id="IPR050681">
    <property type="entry name" value="CDF/SLC30A"/>
</dbReference>
<evidence type="ECO:0000256" key="1">
    <source>
        <dbReference type="ARBA" id="ARBA00004141"/>
    </source>
</evidence>
<evidence type="ECO:0000256" key="5">
    <source>
        <dbReference type="SAM" id="MobiDB-lite"/>
    </source>
</evidence>
<dbReference type="PANTHER" id="PTHR11562">
    <property type="entry name" value="CATION EFFLUX PROTEIN/ ZINC TRANSPORTER"/>
    <property type="match status" value="1"/>
</dbReference>
<evidence type="ECO:0000256" key="6">
    <source>
        <dbReference type="SAM" id="Phobius"/>
    </source>
</evidence>
<feature type="transmembrane region" description="Helical" evidence="6">
    <location>
        <begin position="222"/>
        <end position="239"/>
    </location>
</feature>
<keyword evidence="2 6" id="KW-0812">Transmembrane</keyword>
<keyword evidence="3 6" id="KW-1133">Transmembrane helix</keyword>
<dbReference type="RefSeq" id="WP_216129575.1">
    <property type="nucleotide sequence ID" value="NZ_CP064782.1"/>
</dbReference>
<feature type="transmembrane region" description="Helical" evidence="6">
    <location>
        <begin position="190"/>
        <end position="210"/>
    </location>
</feature>
<feature type="transmembrane region" description="Helical" evidence="6">
    <location>
        <begin position="98"/>
        <end position="119"/>
    </location>
</feature>
<keyword evidence="9" id="KW-1185">Reference proteome</keyword>
<dbReference type="AlphaFoldDB" id="A0A975XTW0"/>
<feature type="region of interest" description="Disordered" evidence="5">
    <location>
        <begin position="161"/>
        <end position="181"/>
    </location>
</feature>
<dbReference type="InterPro" id="IPR058533">
    <property type="entry name" value="Cation_efflux_TM"/>
</dbReference>
<dbReference type="Proteomes" id="UP000683428">
    <property type="component" value="Chromosome"/>
</dbReference>
<feature type="compositionally biased region" description="Basic and acidic residues" evidence="5">
    <location>
        <begin position="170"/>
        <end position="181"/>
    </location>
</feature>
<dbReference type="GO" id="GO:0005385">
    <property type="term" value="F:zinc ion transmembrane transporter activity"/>
    <property type="evidence" value="ECO:0007669"/>
    <property type="project" value="TreeGrafter"/>
</dbReference>
<protein>
    <submittedName>
        <fullName evidence="8">CDF family Co(II)/Ni(II) efflux transporter DmeF</fullName>
    </submittedName>
</protein>